<dbReference type="InterPro" id="IPR006132">
    <property type="entry name" value="Asp/Orn_carbamoyltranf_P-bd"/>
</dbReference>
<dbReference type="NCBIfam" id="TIGR00670">
    <property type="entry name" value="asp_carb_tr"/>
    <property type="match status" value="1"/>
</dbReference>
<dbReference type="Proteomes" id="UP000044071">
    <property type="component" value="Unassembled WGS sequence"/>
</dbReference>
<evidence type="ECO:0000259" key="9">
    <source>
        <dbReference type="Pfam" id="PF02729"/>
    </source>
</evidence>
<keyword evidence="4 7" id="KW-0665">Pyrimidine biosynthesis</keyword>
<dbReference type="PANTHER" id="PTHR45753">
    <property type="entry name" value="ORNITHINE CARBAMOYLTRANSFERASE, MITOCHONDRIAL"/>
    <property type="match status" value="1"/>
</dbReference>
<dbReference type="PRINTS" id="PR00100">
    <property type="entry name" value="AOTCASE"/>
</dbReference>
<dbReference type="GO" id="GO:0016597">
    <property type="term" value="F:amino acid binding"/>
    <property type="evidence" value="ECO:0007669"/>
    <property type="project" value="InterPro"/>
</dbReference>
<dbReference type="Pfam" id="PF00185">
    <property type="entry name" value="OTCace"/>
    <property type="match status" value="1"/>
</dbReference>
<dbReference type="PROSITE" id="PS00097">
    <property type="entry name" value="CARBAMOYLTRANSFERASE"/>
    <property type="match status" value="1"/>
</dbReference>
<organism evidence="10 11">
    <name type="scientific">Legionella massiliensis</name>
    <dbReference type="NCBI Taxonomy" id="1034943"/>
    <lineage>
        <taxon>Bacteria</taxon>
        <taxon>Pseudomonadati</taxon>
        <taxon>Pseudomonadota</taxon>
        <taxon>Gammaproteobacteria</taxon>
        <taxon>Legionellales</taxon>
        <taxon>Legionellaceae</taxon>
        <taxon>Legionella</taxon>
    </lineage>
</organism>
<evidence type="ECO:0000256" key="7">
    <source>
        <dbReference type="HAMAP-Rule" id="MF_00001"/>
    </source>
</evidence>
<keyword evidence="11" id="KW-1185">Reference proteome</keyword>
<proteinExistence type="inferred from homology"/>
<dbReference type="GO" id="GO:0005829">
    <property type="term" value="C:cytosol"/>
    <property type="evidence" value="ECO:0007669"/>
    <property type="project" value="TreeGrafter"/>
</dbReference>
<evidence type="ECO:0000313" key="11">
    <source>
        <dbReference type="Proteomes" id="UP000044071"/>
    </source>
</evidence>
<feature type="binding site" evidence="7">
    <location>
        <position position="259"/>
    </location>
    <ligand>
        <name>carbamoyl phosphate</name>
        <dbReference type="ChEBI" id="CHEBI:58228"/>
    </ligand>
</feature>
<dbReference type="eggNOG" id="COG0540">
    <property type="taxonomic scope" value="Bacteria"/>
</dbReference>
<feature type="binding site" evidence="7">
    <location>
        <position position="165"/>
    </location>
    <ligand>
        <name>L-aspartate</name>
        <dbReference type="ChEBI" id="CHEBI:29991"/>
    </ligand>
</feature>
<dbReference type="InterPro" id="IPR006130">
    <property type="entry name" value="Asp/Orn_carbamoylTrfase"/>
</dbReference>
<dbReference type="AlphaFoldDB" id="A0A078KYV7"/>
<dbReference type="EC" id="2.1.3.2" evidence="7"/>
<dbReference type="InterPro" id="IPR036901">
    <property type="entry name" value="Asp/Orn_carbamoylTrfase_sf"/>
</dbReference>
<dbReference type="STRING" id="1034943.BN59_01177"/>
<evidence type="ECO:0000313" key="10">
    <source>
        <dbReference type="EMBL" id="CDZ76898.1"/>
    </source>
</evidence>
<feature type="binding site" evidence="7">
    <location>
        <position position="218"/>
    </location>
    <ligand>
        <name>L-aspartate</name>
        <dbReference type="ChEBI" id="CHEBI:29991"/>
    </ligand>
</feature>
<evidence type="ECO:0000256" key="2">
    <source>
        <dbReference type="ARBA" id="ARBA00008896"/>
    </source>
</evidence>
<evidence type="ECO:0000256" key="4">
    <source>
        <dbReference type="ARBA" id="ARBA00022975"/>
    </source>
</evidence>
<comment type="catalytic activity">
    <reaction evidence="6 7">
        <text>carbamoyl phosphate + L-aspartate = N-carbamoyl-L-aspartate + phosphate + H(+)</text>
        <dbReference type="Rhea" id="RHEA:20013"/>
        <dbReference type="ChEBI" id="CHEBI:15378"/>
        <dbReference type="ChEBI" id="CHEBI:29991"/>
        <dbReference type="ChEBI" id="CHEBI:32814"/>
        <dbReference type="ChEBI" id="CHEBI:43474"/>
        <dbReference type="ChEBI" id="CHEBI:58228"/>
        <dbReference type="EC" id="2.1.3.2"/>
    </reaction>
</comment>
<evidence type="ECO:0000256" key="3">
    <source>
        <dbReference type="ARBA" id="ARBA00022679"/>
    </source>
</evidence>
<feature type="domain" description="Aspartate/ornithine carbamoyltransferase carbamoyl-P binding" evidence="9">
    <location>
        <begin position="5"/>
        <end position="145"/>
    </location>
</feature>
<comment type="function">
    <text evidence="5 7">Catalyzes the condensation of carbamoyl phosphate and aspartate to form carbamoyl aspartate and inorganic phosphate, the committed step in the de novo pyrimidine nucleotide biosynthesis pathway.</text>
</comment>
<feature type="binding site" evidence="7">
    <location>
        <position position="53"/>
    </location>
    <ligand>
        <name>carbamoyl phosphate</name>
        <dbReference type="ChEBI" id="CHEBI:58228"/>
    </ligand>
</feature>
<feature type="binding site" evidence="7">
    <location>
        <position position="80"/>
    </location>
    <ligand>
        <name>L-aspartate</name>
        <dbReference type="ChEBI" id="CHEBI:29991"/>
    </ligand>
</feature>
<dbReference type="PRINTS" id="PR00101">
    <property type="entry name" value="ATCASE"/>
</dbReference>
<protein>
    <recommendedName>
        <fullName evidence="7">Aspartate carbamoyltransferase</fullName>
        <ecNumber evidence="7">2.1.3.2</ecNumber>
    </recommendedName>
    <alternativeName>
        <fullName evidence="7">Aspartate transcarbamylase</fullName>
        <shortName evidence="7">ATCase</shortName>
    </alternativeName>
</protein>
<dbReference type="GO" id="GO:0004070">
    <property type="term" value="F:aspartate carbamoyltransferase activity"/>
    <property type="evidence" value="ECO:0007669"/>
    <property type="project" value="UniProtKB-UniRule"/>
</dbReference>
<dbReference type="NCBIfam" id="NF002032">
    <property type="entry name" value="PRK00856.1"/>
    <property type="match status" value="1"/>
</dbReference>
<dbReference type="GO" id="GO:0006520">
    <property type="term" value="P:amino acid metabolic process"/>
    <property type="evidence" value="ECO:0007669"/>
    <property type="project" value="InterPro"/>
</dbReference>
<feature type="binding site" evidence="7">
    <location>
        <position position="102"/>
    </location>
    <ligand>
        <name>carbamoyl phosphate</name>
        <dbReference type="ChEBI" id="CHEBI:58228"/>
    </ligand>
</feature>
<dbReference type="UniPathway" id="UPA00070">
    <property type="reaction ID" value="UER00116"/>
</dbReference>
<feature type="domain" description="Aspartate/ornithine carbamoyltransferase Asp/Orn-binding" evidence="8">
    <location>
        <begin position="152"/>
        <end position="296"/>
    </location>
</feature>
<reference evidence="10 11" key="1">
    <citation type="submission" date="2014-06" db="EMBL/GenBank/DDBJ databases">
        <authorList>
            <person name="Urmite Genomes Urmite Genomes"/>
        </authorList>
    </citation>
    <scope>NUCLEOTIDE SEQUENCE [LARGE SCALE GENOMIC DNA]</scope>
</reference>
<dbReference type="HAMAP" id="MF_00001">
    <property type="entry name" value="Asp_carb_tr"/>
    <property type="match status" value="1"/>
</dbReference>
<evidence type="ECO:0000256" key="6">
    <source>
        <dbReference type="ARBA" id="ARBA00048859"/>
    </source>
</evidence>
<evidence type="ECO:0000259" key="8">
    <source>
        <dbReference type="Pfam" id="PF00185"/>
    </source>
</evidence>
<feature type="binding site" evidence="7">
    <location>
        <position position="135"/>
    </location>
    <ligand>
        <name>carbamoyl phosphate</name>
        <dbReference type="ChEBI" id="CHEBI:58228"/>
    </ligand>
</feature>
<dbReference type="Gene3D" id="3.40.50.1370">
    <property type="entry name" value="Aspartate/ornithine carbamoyltransferase"/>
    <property type="match status" value="2"/>
</dbReference>
<dbReference type="GO" id="GO:0044205">
    <property type="term" value="P:'de novo' UMP biosynthetic process"/>
    <property type="evidence" value="ECO:0007669"/>
    <property type="project" value="UniProtKB-UniRule"/>
</dbReference>
<feature type="binding site" evidence="7">
    <location>
        <position position="132"/>
    </location>
    <ligand>
        <name>carbamoyl phosphate</name>
        <dbReference type="ChEBI" id="CHEBI:58228"/>
    </ligand>
</feature>
<comment type="subunit">
    <text evidence="7">Heterododecamer (2C3:3R2) of six catalytic PyrB chains organized as two trimers (C3), and six regulatory PyrI chains organized as three dimers (R2).</text>
</comment>
<accession>A0A078KYV7</accession>
<dbReference type="InterPro" id="IPR006131">
    <property type="entry name" value="Asp_carbamoyltransf_Asp/Orn-bd"/>
</dbReference>
<feature type="binding site" evidence="7">
    <location>
        <position position="52"/>
    </location>
    <ligand>
        <name>carbamoyl phosphate</name>
        <dbReference type="ChEBI" id="CHEBI:58228"/>
    </ligand>
</feature>
<gene>
    <name evidence="7 10" type="primary">pyrB</name>
    <name evidence="10" type="ORF">BN59_01177</name>
</gene>
<sequence>MKIMKNFLEISQLSRLQIESLLERALHFKRSRQYPSYPQHTVATLFYENSTRTRVSFELAAKRLSMPLVNLDLQNSSEAKGEVIEDTIKTLAAMGIDLFVIRHRQDGLQNELAAKLDAKVHLVNAGDGQHAHPSQAMLDLMTIAEIKPELSQLKIAIIGNIRHSRVANSLQCLCSTLKVGELSLIAPEIWQPSKVHYGYVTDSLVEGLADADVIICLRVQHERLLENEQMDLSSYRRQFALTQDTLKYAKPDAMVMHPGPMNRGIEIDNEVADGPQSFILQQVANGVFMRMAILESLVRGA</sequence>
<dbReference type="EMBL" id="CCSB01000001">
    <property type="protein sequence ID" value="CDZ76898.1"/>
    <property type="molecule type" value="Genomic_DNA"/>
</dbReference>
<name>A0A078KYV7_9GAMM</name>
<keyword evidence="3 7" id="KW-0808">Transferase</keyword>
<evidence type="ECO:0000256" key="5">
    <source>
        <dbReference type="ARBA" id="ARBA00043884"/>
    </source>
</evidence>
<evidence type="ECO:0000256" key="1">
    <source>
        <dbReference type="ARBA" id="ARBA00004852"/>
    </source>
</evidence>
<comment type="similarity">
    <text evidence="2 7">Belongs to the aspartate/ornithine carbamoyltransferase superfamily. ATCase family.</text>
</comment>
<dbReference type="SUPFAM" id="SSF53671">
    <property type="entry name" value="Aspartate/ornithine carbamoyltransferase"/>
    <property type="match status" value="1"/>
</dbReference>
<dbReference type="PANTHER" id="PTHR45753:SF6">
    <property type="entry name" value="ASPARTATE CARBAMOYLTRANSFERASE"/>
    <property type="match status" value="1"/>
</dbReference>
<dbReference type="Pfam" id="PF02729">
    <property type="entry name" value="OTCace_N"/>
    <property type="match status" value="1"/>
</dbReference>
<dbReference type="GO" id="GO:0006207">
    <property type="term" value="P:'de novo' pyrimidine nucleobase biosynthetic process"/>
    <property type="evidence" value="ECO:0007669"/>
    <property type="project" value="InterPro"/>
</dbReference>
<comment type="pathway">
    <text evidence="1 7">Pyrimidine metabolism; UMP biosynthesis via de novo pathway; (S)-dihydroorotate from bicarbonate: step 2/3.</text>
</comment>
<dbReference type="InterPro" id="IPR002082">
    <property type="entry name" value="Asp_carbamoyltransf"/>
</dbReference>
<feature type="binding site" evidence="7">
    <location>
        <position position="260"/>
    </location>
    <ligand>
        <name>carbamoyl phosphate</name>
        <dbReference type="ChEBI" id="CHEBI:58228"/>
    </ligand>
</feature>